<evidence type="ECO:0000313" key="3">
    <source>
        <dbReference type="Proteomes" id="UP000296049"/>
    </source>
</evidence>
<evidence type="ECO:0000313" key="2">
    <source>
        <dbReference type="EMBL" id="EOB05213.1"/>
    </source>
</evidence>
<name>R0LXJ2_ANAPL</name>
<accession>R0LXJ2</accession>
<dbReference type="Proteomes" id="UP000296049">
    <property type="component" value="Unassembled WGS sequence"/>
</dbReference>
<dbReference type="EMBL" id="KB742711">
    <property type="protein sequence ID" value="EOB05213.1"/>
    <property type="molecule type" value="Genomic_DNA"/>
</dbReference>
<organism evidence="2 3">
    <name type="scientific">Anas platyrhynchos</name>
    <name type="common">Mallard</name>
    <name type="synonym">Anas boschas</name>
    <dbReference type="NCBI Taxonomy" id="8839"/>
    <lineage>
        <taxon>Eukaryota</taxon>
        <taxon>Metazoa</taxon>
        <taxon>Chordata</taxon>
        <taxon>Craniata</taxon>
        <taxon>Vertebrata</taxon>
        <taxon>Euteleostomi</taxon>
        <taxon>Archelosauria</taxon>
        <taxon>Archosauria</taxon>
        <taxon>Dinosauria</taxon>
        <taxon>Saurischia</taxon>
        <taxon>Theropoda</taxon>
        <taxon>Coelurosauria</taxon>
        <taxon>Aves</taxon>
        <taxon>Neognathae</taxon>
        <taxon>Galloanserae</taxon>
        <taxon>Anseriformes</taxon>
        <taxon>Anatidae</taxon>
        <taxon>Anatinae</taxon>
        <taxon>Anas</taxon>
    </lineage>
</organism>
<feature type="compositionally biased region" description="Polar residues" evidence="1">
    <location>
        <begin position="90"/>
        <end position="107"/>
    </location>
</feature>
<evidence type="ECO:0000256" key="1">
    <source>
        <dbReference type="SAM" id="MobiDB-lite"/>
    </source>
</evidence>
<sequence>MQLTARAAELQRGPRSKHQTQLEQNQYHGAAKQLSLVKEHAMSLLQQPGSCQPATYEPAAPHQVLYVQLEGREGAHEPCQTHKSPGTAGTRHSTSDLPCKGNINQLY</sequence>
<feature type="region of interest" description="Disordered" evidence="1">
    <location>
        <begin position="75"/>
        <end position="107"/>
    </location>
</feature>
<proteinExistence type="predicted"/>
<protein>
    <submittedName>
        <fullName evidence="2">Uncharacterized protein</fullName>
    </submittedName>
</protein>
<reference evidence="3" key="1">
    <citation type="journal article" date="2013" name="Nat. Genet.">
        <title>The duck genome and transcriptome provide insight into an avian influenza virus reservoir species.</title>
        <authorList>
            <person name="Huang Y."/>
            <person name="Li Y."/>
            <person name="Burt D.W."/>
            <person name="Chen H."/>
            <person name="Zhang Y."/>
            <person name="Qian W."/>
            <person name="Kim H."/>
            <person name="Gan S."/>
            <person name="Zhao Y."/>
            <person name="Li J."/>
            <person name="Yi K."/>
            <person name="Feng H."/>
            <person name="Zhu P."/>
            <person name="Li B."/>
            <person name="Liu Q."/>
            <person name="Fairley S."/>
            <person name="Magor K.E."/>
            <person name="Du Z."/>
            <person name="Hu X."/>
            <person name="Goodman L."/>
            <person name="Tafer H."/>
            <person name="Vignal A."/>
            <person name="Lee T."/>
            <person name="Kim K.W."/>
            <person name="Sheng Z."/>
            <person name="An Y."/>
            <person name="Searle S."/>
            <person name="Herrero J."/>
            <person name="Groenen M.A."/>
            <person name="Crooijmans R.P."/>
            <person name="Faraut T."/>
            <person name="Cai Q."/>
            <person name="Webster R.G."/>
            <person name="Aldridge J.R."/>
            <person name="Warren W.C."/>
            <person name="Bartschat S."/>
            <person name="Kehr S."/>
            <person name="Marz M."/>
            <person name="Stadler P.F."/>
            <person name="Smith J."/>
            <person name="Kraus R.H."/>
            <person name="Zhao Y."/>
            <person name="Ren L."/>
            <person name="Fei J."/>
            <person name="Morisson M."/>
            <person name="Kaiser P."/>
            <person name="Griffin D.K."/>
            <person name="Rao M."/>
            <person name="Pitel F."/>
            <person name="Wang J."/>
            <person name="Li N."/>
        </authorList>
    </citation>
    <scope>NUCLEOTIDE SEQUENCE [LARGE SCALE GENOMIC DNA]</scope>
</reference>
<gene>
    <name evidence="2" type="ORF">Anapl_02110</name>
</gene>
<feature type="region of interest" description="Disordered" evidence="1">
    <location>
        <begin position="1"/>
        <end position="24"/>
    </location>
</feature>
<dbReference type="AlphaFoldDB" id="R0LXJ2"/>
<keyword evidence="3" id="KW-1185">Reference proteome</keyword>